<accession>A0ABS8S7Y5</accession>
<keyword evidence="2" id="KW-1185">Reference proteome</keyword>
<evidence type="ECO:0000313" key="1">
    <source>
        <dbReference type="EMBL" id="MCD7454947.1"/>
    </source>
</evidence>
<reference evidence="1 2" key="1">
    <citation type="journal article" date="2021" name="BMC Genomics">
        <title>Datura genome reveals duplications of psychoactive alkaloid biosynthetic genes and high mutation rate following tissue culture.</title>
        <authorList>
            <person name="Rajewski A."/>
            <person name="Carter-House D."/>
            <person name="Stajich J."/>
            <person name="Litt A."/>
        </authorList>
    </citation>
    <scope>NUCLEOTIDE SEQUENCE [LARGE SCALE GENOMIC DNA]</scope>
    <source>
        <strain evidence="1">AR-01</strain>
    </source>
</reference>
<comment type="caution">
    <text evidence="1">The sequence shown here is derived from an EMBL/GenBank/DDBJ whole genome shotgun (WGS) entry which is preliminary data.</text>
</comment>
<proteinExistence type="predicted"/>
<sequence>MAVGVSRNSGDLILGRGMGLLKFGKECSGSCSKFHLMFLRGWGYSARGTVTALSVGSKRAFTDDAREFGEVEWLEANKGELMLGVCFINYIGGLEWGFEIVSGLVGEDQGEFLHEIGVGMRGGIPWVLGGDFNTIDPEERVGCKVWSREMEEFSKFIDNHCLIDYLPFVQQLLRPQLPWMNSSGEDEEDEQQSRRRRGQADIIRFTCELSVLVILVHELSMQLVDMELSPRVIAPGHPRQCTRSRAGSTGSETIGRAVIICI</sequence>
<dbReference type="EMBL" id="JACEIK010000323">
    <property type="protein sequence ID" value="MCD7454947.1"/>
    <property type="molecule type" value="Genomic_DNA"/>
</dbReference>
<organism evidence="1 2">
    <name type="scientific">Datura stramonium</name>
    <name type="common">Jimsonweed</name>
    <name type="synonym">Common thornapple</name>
    <dbReference type="NCBI Taxonomy" id="4076"/>
    <lineage>
        <taxon>Eukaryota</taxon>
        <taxon>Viridiplantae</taxon>
        <taxon>Streptophyta</taxon>
        <taxon>Embryophyta</taxon>
        <taxon>Tracheophyta</taxon>
        <taxon>Spermatophyta</taxon>
        <taxon>Magnoliopsida</taxon>
        <taxon>eudicotyledons</taxon>
        <taxon>Gunneridae</taxon>
        <taxon>Pentapetalae</taxon>
        <taxon>asterids</taxon>
        <taxon>lamiids</taxon>
        <taxon>Solanales</taxon>
        <taxon>Solanaceae</taxon>
        <taxon>Solanoideae</taxon>
        <taxon>Datureae</taxon>
        <taxon>Datura</taxon>
    </lineage>
</organism>
<dbReference type="InterPro" id="IPR036691">
    <property type="entry name" value="Endo/exonu/phosph_ase_sf"/>
</dbReference>
<evidence type="ECO:0000313" key="2">
    <source>
        <dbReference type="Proteomes" id="UP000823775"/>
    </source>
</evidence>
<gene>
    <name evidence="1" type="ORF">HAX54_026606</name>
</gene>
<protein>
    <recommendedName>
        <fullName evidence="3">Endonuclease/exonuclease/phosphatase domain-containing protein</fullName>
    </recommendedName>
</protein>
<name>A0ABS8S7Y5_DATST</name>
<dbReference type="SUPFAM" id="SSF56219">
    <property type="entry name" value="DNase I-like"/>
    <property type="match status" value="1"/>
</dbReference>
<evidence type="ECO:0008006" key="3">
    <source>
        <dbReference type="Google" id="ProtNLM"/>
    </source>
</evidence>
<dbReference type="Proteomes" id="UP000823775">
    <property type="component" value="Unassembled WGS sequence"/>
</dbReference>